<name>A0ABP1BWM7_9BRYO</name>
<comment type="catalytic activity">
    <reaction evidence="5">
        <text>O-phospho-L-seryl-[protein] + H2O = L-seryl-[protein] + phosphate</text>
        <dbReference type="Rhea" id="RHEA:20629"/>
        <dbReference type="Rhea" id="RHEA-COMP:9863"/>
        <dbReference type="Rhea" id="RHEA-COMP:11604"/>
        <dbReference type="ChEBI" id="CHEBI:15377"/>
        <dbReference type="ChEBI" id="CHEBI:29999"/>
        <dbReference type="ChEBI" id="CHEBI:43474"/>
        <dbReference type="ChEBI" id="CHEBI:83421"/>
        <dbReference type="EC" id="3.1.3.16"/>
    </reaction>
</comment>
<evidence type="ECO:0000256" key="2">
    <source>
        <dbReference type="ARBA" id="ARBA00013081"/>
    </source>
</evidence>
<evidence type="ECO:0000256" key="7">
    <source>
        <dbReference type="PROSITE-ProRule" id="PRU00266"/>
    </source>
</evidence>
<feature type="compositionally biased region" description="Low complexity" evidence="8">
    <location>
        <begin position="932"/>
        <end position="953"/>
    </location>
</feature>
<dbReference type="SUPFAM" id="SSF54768">
    <property type="entry name" value="dsRNA-binding domain-like"/>
    <property type="match status" value="2"/>
</dbReference>
<evidence type="ECO:0000256" key="1">
    <source>
        <dbReference type="ARBA" id="ARBA00004123"/>
    </source>
</evidence>
<evidence type="ECO:0000256" key="6">
    <source>
        <dbReference type="ARBA" id="ARBA00048336"/>
    </source>
</evidence>
<reference evidence="11" key="1">
    <citation type="submission" date="2024-03" db="EMBL/GenBank/DDBJ databases">
        <authorList>
            <consortium name="ELIXIR-Norway"/>
            <consortium name="Elixir Norway"/>
        </authorList>
    </citation>
    <scope>NUCLEOTIDE SEQUENCE</scope>
</reference>
<dbReference type="Proteomes" id="UP001497522">
    <property type="component" value="Chromosome 8"/>
</dbReference>
<dbReference type="Gene3D" id="3.30.160.20">
    <property type="match status" value="2"/>
</dbReference>
<evidence type="ECO:0000259" key="10">
    <source>
        <dbReference type="PROSITE" id="PS50969"/>
    </source>
</evidence>
<comment type="subcellular location">
    <subcellularLocation>
        <location evidence="1">Nucleus</location>
    </subcellularLocation>
</comment>
<feature type="domain" description="FCP1 homology" evidence="10">
    <location>
        <begin position="190"/>
        <end position="447"/>
    </location>
</feature>
<dbReference type="Pfam" id="PF00035">
    <property type="entry name" value="dsrm"/>
    <property type="match status" value="2"/>
</dbReference>
<comment type="catalytic activity">
    <reaction evidence="6">
        <text>O-phospho-L-threonyl-[protein] + H2O = L-threonyl-[protein] + phosphate</text>
        <dbReference type="Rhea" id="RHEA:47004"/>
        <dbReference type="Rhea" id="RHEA-COMP:11060"/>
        <dbReference type="Rhea" id="RHEA-COMP:11605"/>
        <dbReference type="ChEBI" id="CHEBI:15377"/>
        <dbReference type="ChEBI" id="CHEBI:30013"/>
        <dbReference type="ChEBI" id="CHEBI:43474"/>
        <dbReference type="ChEBI" id="CHEBI:61977"/>
        <dbReference type="EC" id="3.1.3.16"/>
    </reaction>
</comment>
<feature type="compositionally biased region" description="Basic residues" evidence="8">
    <location>
        <begin position="954"/>
        <end position="971"/>
    </location>
</feature>
<keyword evidence="4" id="KW-0539">Nucleus</keyword>
<sequence length="971" mass="107633">MERIGATEDVSLLTTTSTTDSSLTQKNLAMEEMSSDGGGFATSLFDAQDSCYGEVLLMPQTADATHLSHALFRKQIRFLSFSASSDRCSPLLVLHTIGSRVMFKLVPCTQQRQQLASTDATRRRLNSLHSCCLAESKTAVVPVEEAGGLEIHLVAMPVSQTHLENGGEHACFWGVLVGEEAMYNSCLALLNLRCLAMVLDLDETLIVANTMKTFDDRIDVLSRRCRSLQQQQQTGQEDSSSSALKRLQEDKTLLEQYYKTDQVFINGKLHKVQSEVVAPVVEGGMPITRPVIRLLEQHNNNLILTRINPAVRDTSVLVRLRPAWDDLRNYLMAKKGRKRFEVFICTMSERDYALEMWRLLDPDSRLINSQELNERVICVKSDAKKSLKHVFPRRLCHPKMAMVVDDRLPVWEKLDQPRVHQVQAFQPYTSDPMAETLHEMPPLCIARNIACNVRAGFFKDVDEILTHQMADVRFDTDVATLPKPPDVSNYMMLAATESIIVPDEVVPGFGTISTNKKYAVDGVDAVKLLAPSKIIEQGTNGGRLLLNHHVQPHDEDLMMLPSSQLVQGDALLYQQGEISLSYPKRGEEVHYSYLPTLHRQVGGGSLAREDGEVPETDIDPDTRRRLLILQHGQDNPPKLHQAQEKVFLSEKRSGADTLAFLDDEDVGGSTIKVVSPRETSFHASLVGMGANNNPVSALHEFGQKVNATVQYRTKLTTSSQLSFNVEIIFGGQKVGEGTGCTKKEANTMAAKDALNFLVNESMNGHQQVELMSNSYSGPEEYGQLSSHGRSLRDPRLHAGLGPVAMDDESRFVASTSGYVPPSSSGDYRSDDGVDHTFNVVSALKELCTIEGINVHFRAMPSSTLGNHQVFHCQVDVAGRTLGKGSGITWEKAKHQAAEEALGQLRTSPRFRKPGGIGPTRSPRRQTNKRLRGGQLLRDQRVSSSSAPLSPVRSIRSRVSGRRRPKHLASIF</sequence>
<dbReference type="InterPro" id="IPR004274">
    <property type="entry name" value="FCP1_dom"/>
</dbReference>
<dbReference type="EC" id="3.1.3.16" evidence="2"/>
<dbReference type="InterPro" id="IPR036412">
    <property type="entry name" value="HAD-like_sf"/>
</dbReference>
<feature type="region of interest" description="Disordered" evidence="8">
    <location>
        <begin position="904"/>
        <end position="971"/>
    </location>
</feature>
<evidence type="ECO:0000313" key="11">
    <source>
        <dbReference type="EMBL" id="CAK9880819.1"/>
    </source>
</evidence>
<feature type="compositionally biased region" description="Basic residues" evidence="8">
    <location>
        <begin position="921"/>
        <end position="931"/>
    </location>
</feature>
<accession>A0ABP1BWM7</accession>
<dbReference type="PANTHER" id="PTHR23081">
    <property type="entry name" value="RNA POLYMERASE II CTD PHOSPHATASE"/>
    <property type="match status" value="1"/>
</dbReference>
<feature type="domain" description="DRBM" evidence="9">
    <location>
        <begin position="693"/>
        <end position="759"/>
    </location>
</feature>
<keyword evidence="12" id="KW-1185">Reference proteome</keyword>
<evidence type="ECO:0000259" key="9">
    <source>
        <dbReference type="PROSITE" id="PS50137"/>
    </source>
</evidence>
<protein>
    <recommendedName>
        <fullName evidence="2">protein-serine/threonine phosphatase</fullName>
        <ecNumber evidence="2">3.1.3.16</ecNumber>
    </recommendedName>
</protein>
<evidence type="ECO:0000256" key="5">
    <source>
        <dbReference type="ARBA" id="ARBA00047761"/>
    </source>
</evidence>
<organism evidence="11 12">
    <name type="scientific">Sphagnum jensenii</name>
    <dbReference type="NCBI Taxonomy" id="128206"/>
    <lineage>
        <taxon>Eukaryota</taxon>
        <taxon>Viridiplantae</taxon>
        <taxon>Streptophyta</taxon>
        <taxon>Embryophyta</taxon>
        <taxon>Bryophyta</taxon>
        <taxon>Sphagnophytina</taxon>
        <taxon>Sphagnopsida</taxon>
        <taxon>Sphagnales</taxon>
        <taxon>Sphagnaceae</taxon>
        <taxon>Sphagnum</taxon>
    </lineage>
</organism>
<dbReference type="PROSITE" id="PS50137">
    <property type="entry name" value="DS_RBD"/>
    <property type="match status" value="2"/>
</dbReference>
<gene>
    <name evidence="11" type="ORF">CSSPJE1EN2_LOCUS22218</name>
</gene>
<evidence type="ECO:0000256" key="3">
    <source>
        <dbReference type="ARBA" id="ARBA00022801"/>
    </source>
</evidence>
<evidence type="ECO:0000256" key="8">
    <source>
        <dbReference type="SAM" id="MobiDB-lite"/>
    </source>
</evidence>
<dbReference type="InterPro" id="IPR023214">
    <property type="entry name" value="HAD_sf"/>
</dbReference>
<dbReference type="InterPro" id="IPR014720">
    <property type="entry name" value="dsRBD_dom"/>
</dbReference>
<evidence type="ECO:0000256" key="4">
    <source>
        <dbReference type="ARBA" id="ARBA00023242"/>
    </source>
</evidence>
<dbReference type="Gene3D" id="3.40.50.1000">
    <property type="entry name" value="HAD superfamily/HAD-like"/>
    <property type="match status" value="1"/>
</dbReference>
<dbReference type="SMART" id="SM00577">
    <property type="entry name" value="CPDc"/>
    <property type="match status" value="1"/>
</dbReference>
<proteinExistence type="predicted"/>
<evidence type="ECO:0000313" key="12">
    <source>
        <dbReference type="Proteomes" id="UP001497522"/>
    </source>
</evidence>
<dbReference type="Pfam" id="PF03031">
    <property type="entry name" value="NIF"/>
    <property type="match status" value="1"/>
</dbReference>
<dbReference type="InterPro" id="IPR039189">
    <property type="entry name" value="Fcp1"/>
</dbReference>
<dbReference type="PANTHER" id="PTHR23081:SF0">
    <property type="entry name" value="RNA POLYMERASE II C-TERMINAL DOMAIN PHOSPHATASE-LIKE 1"/>
    <property type="match status" value="1"/>
</dbReference>
<keyword evidence="3" id="KW-0378">Hydrolase</keyword>
<dbReference type="SMART" id="SM00358">
    <property type="entry name" value="DSRM"/>
    <property type="match status" value="2"/>
</dbReference>
<feature type="domain" description="DRBM" evidence="9">
    <location>
        <begin position="838"/>
        <end position="906"/>
    </location>
</feature>
<keyword evidence="7" id="KW-0694">RNA-binding</keyword>
<dbReference type="PROSITE" id="PS50969">
    <property type="entry name" value="FCP1"/>
    <property type="match status" value="1"/>
</dbReference>
<dbReference type="EMBL" id="OZ023709">
    <property type="protein sequence ID" value="CAK9880819.1"/>
    <property type="molecule type" value="Genomic_DNA"/>
</dbReference>
<dbReference type="SUPFAM" id="SSF56784">
    <property type="entry name" value="HAD-like"/>
    <property type="match status" value="1"/>
</dbReference>